<dbReference type="Proteomes" id="UP000663586">
    <property type="component" value="Chromosome"/>
</dbReference>
<keyword evidence="2" id="KW-1185">Reference proteome</keyword>
<dbReference type="GeneID" id="70686021"/>
<dbReference type="RefSeq" id="WP_238477877.1">
    <property type="nucleotide sequence ID" value="NZ_CP064786.1"/>
</dbReference>
<reference evidence="1" key="1">
    <citation type="submission" date="2020-11" db="EMBL/GenBank/DDBJ databases">
        <title>Carbohydrate-dependent, anaerobic sulfur respiration: A novel catabolism in halophilic archaea.</title>
        <authorList>
            <person name="Sorokin D.Y."/>
            <person name="Messina E."/>
            <person name="Smedile F."/>
            <person name="La Cono V."/>
            <person name="Hallsworth J.E."/>
            <person name="Yakimov M.M."/>
        </authorList>
    </citation>
    <scope>NUCLEOTIDE SEQUENCE</scope>
    <source>
        <strain evidence="1">AArc-S</strain>
    </source>
</reference>
<dbReference type="EMBL" id="CP064786">
    <property type="protein sequence ID" value="QSG03835.1"/>
    <property type="molecule type" value="Genomic_DNA"/>
</dbReference>
<proteinExistence type="predicted"/>
<dbReference type="AlphaFoldDB" id="A0A897MZM6"/>
<sequence>MTTDDAATHRNGAATSEFETRLTDLLLTSFADGADVAGHWRIETPTGSVPDWSIEIICEE</sequence>
<name>A0A897MZM6_9EURY</name>
<evidence type="ECO:0000313" key="2">
    <source>
        <dbReference type="Proteomes" id="UP000663586"/>
    </source>
</evidence>
<dbReference type="KEGG" id="hara:AArcS_2639"/>
<organism evidence="1 2">
    <name type="scientific">Natranaeroarchaeum sulfidigenes</name>
    <dbReference type="NCBI Taxonomy" id="2784880"/>
    <lineage>
        <taxon>Archaea</taxon>
        <taxon>Methanobacteriati</taxon>
        <taxon>Methanobacteriota</taxon>
        <taxon>Stenosarchaea group</taxon>
        <taxon>Halobacteria</taxon>
        <taxon>Halobacteriales</taxon>
        <taxon>Natronoarchaeaceae</taxon>
        <taxon>Natranaeroarchaeum</taxon>
    </lineage>
</organism>
<evidence type="ECO:0000313" key="1">
    <source>
        <dbReference type="EMBL" id="QSG03835.1"/>
    </source>
</evidence>
<protein>
    <submittedName>
        <fullName evidence="1">Uncharacterized protein</fullName>
    </submittedName>
</protein>
<gene>
    <name evidence="1" type="ORF">AArcS_2639</name>
</gene>
<accession>A0A897MZM6</accession>